<evidence type="ECO:0000313" key="16">
    <source>
        <dbReference type="EMBL" id="POP52259.1"/>
    </source>
</evidence>
<keyword evidence="8 12" id="KW-0798">TonB box</keyword>
<keyword evidence="16" id="KW-0675">Receptor</keyword>
<evidence type="ECO:0000256" key="10">
    <source>
        <dbReference type="ARBA" id="ARBA00023237"/>
    </source>
</evidence>
<dbReference type="InterPro" id="IPR012910">
    <property type="entry name" value="Plug_dom"/>
</dbReference>
<comment type="subcellular location">
    <subcellularLocation>
        <location evidence="1 11">Cell outer membrane</location>
        <topology evidence="1 11">Multi-pass membrane protein</topology>
    </subcellularLocation>
</comment>
<evidence type="ECO:0000259" key="15">
    <source>
        <dbReference type="Pfam" id="PF07715"/>
    </source>
</evidence>
<dbReference type="AlphaFoldDB" id="A0A2S4HEA8"/>
<feature type="domain" description="TonB-dependent receptor plug" evidence="15">
    <location>
        <begin position="51"/>
        <end position="156"/>
    </location>
</feature>
<keyword evidence="4" id="KW-0410">Iron transport</keyword>
<evidence type="ECO:0000256" key="7">
    <source>
        <dbReference type="ARBA" id="ARBA00023065"/>
    </source>
</evidence>
<dbReference type="GO" id="GO:0009279">
    <property type="term" value="C:cell outer membrane"/>
    <property type="evidence" value="ECO:0007669"/>
    <property type="project" value="UniProtKB-SubCell"/>
</dbReference>
<dbReference type="EMBL" id="PQGG01000030">
    <property type="protein sequence ID" value="POP52259.1"/>
    <property type="molecule type" value="Genomic_DNA"/>
</dbReference>
<accession>A0A2S4HEA8</accession>
<evidence type="ECO:0000313" key="17">
    <source>
        <dbReference type="Proteomes" id="UP000237222"/>
    </source>
</evidence>
<dbReference type="Pfam" id="PF07715">
    <property type="entry name" value="Plug"/>
    <property type="match status" value="1"/>
</dbReference>
<evidence type="ECO:0000256" key="1">
    <source>
        <dbReference type="ARBA" id="ARBA00004571"/>
    </source>
</evidence>
<dbReference type="InterPro" id="IPR000531">
    <property type="entry name" value="Beta-barrel_TonB"/>
</dbReference>
<proteinExistence type="inferred from homology"/>
<comment type="caution">
    <text evidence="16">The sequence shown here is derived from an EMBL/GenBank/DDBJ whole genome shotgun (WGS) entry which is preliminary data.</text>
</comment>
<feature type="compositionally biased region" description="Basic and acidic residues" evidence="13">
    <location>
        <begin position="290"/>
        <end position="301"/>
    </location>
</feature>
<keyword evidence="10 11" id="KW-0998">Cell outer membrane</keyword>
<dbReference type="SUPFAM" id="SSF56935">
    <property type="entry name" value="Porins"/>
    <property type="match status" value="1"/>
</dbReference>
<dbReference type="GO" id="GO:0006826">
    <property type="term" value="P:iron ion transport"/>
    <property type="evidence" value="ECO:0007669"/>
    <property type="project" value="UniProtKB-KW"/>
</dbReference>
<dbReference type="PROSITE" id="PS52016">
    <property type="entry name" value="TONB_DEPENDENT_REC_3"/>
    <property type="match status" value="1"/>
</dbReference>
<keyword evidence="7" id="KW-0406">Ion transport</keyword>
<keyword evidence="3 11" id="KW-1134">Transmembrane beta strand</keyword>
<evidence type="ECO:0000256" key="13">
    <source>
        <dbReference type="SAM" id="MobiDB-lite"/>
    </source>
</evidence>
<evidence type="ECO:0000256" key="11">
    <source>
        <dbReference type="PROSITE-ProRule" id="PRU01360"/>
    </source>
</evidence>
<evidence type="ECO:0000256" key="5">
    <source>
        <dbReference type="ARBA" id="ARBA00022692"/>
    </source>
</evidence>
<reference evidence="16" key="1">
    <citation type="submission" date="2018-01" db="EMBL/GenBank/DDBJ databases">
        <authorList>
            <person name="Yu X.-D."/>
        </authorList>
    </citation>
    <scope>NUCLEOTIDE SEQUENCE</scope>
    <source>
        <strain evidence="16">ZX-21</strain>
    </source>
</reference>
<comment type="similarity">
    <text evidence="11 12">Belongs to the TonB-dependent receptor family.</text>
</comment>
<keyword evidence="2 11" id="KW-0813">Transport</keyword>
<sequence>MNINKRTLLPLLLTTIAMPGYGQGGSDTTNKKVQGLIEEVIVTARKRSENIQETPVAVTAITGDSLREQGILSAQELSKSVPSLQINNSTSPQIFIRGIGQRAPFARFDPSVSVYLDGIFIPRPDGQLLDTIDVDSVQVLRGPQGTLFGKNNTGGALVFTLTKPGEESGGYIETSLGNYNEQRLQAALDLPVNDELFTRVSVNTRRRDGFLKDATGRENQSIDRLSAIFQTRWLASDDIVLDGFAFLGRTRENFPSYHCRIVSDDALFVNGLGILWPGDTDPNNPSAYRDNCEANSRESQGDLHTNQGDSQRQNKDQDELMLGLTFDYQFNENHSVKSIIGYRDATKYNPQTTADDGGPAEYLRADLLGNSIQESFTFELQFSGELFDDIDYAAGIFWQDEYKSERFNTSNPIVGAEPIAFLGLASGQAGFDLAEITDLLGSVTGLVPGGTVPLVAAAAPLATVQDFEIDGKTFAAFSQATWHITDNFELTLGGRYTEETRTSYLETRGADLAEVTSIISSADPRFVPILPDMAALAFLGRWSQDPLTIANNILKERFPGEIHAPLGEARIDRRSDTFRQFTPMASAAYIIPEDLLYGSLIDSAMIYATWSNGFKSGFQEPFGLDGLTVVEPEELENREIGIKIDALDRSLRVNVAAYSMSFTNMHLITVNVDSNNALVVGSQNAGASSIEGAELEVMWFPSMNTMINFTYSNNNYRYDEFMDNDLKSLALRGEFVPIDRSDEEFAVSPEVTAALGIQHTLDTQFGRFVPRLDASYKSDIYLGLDRGAWTASKQDKSLAYADAYILYDARVSWTGDDESLSLAAYVKNLTDERYDIGAVSAGDSIGTFTSVLGDPRTYGIEVRKTF</sequence>
<evidence type="ECO:0000256" key="4">
    <source>
        <dbReference type="ARBA" id="ARBA00022496"/>
    </source>
</evidence>
<dbReference type="OrthoDB" id="7051185at2"/>
<dbReference type="RefSeq" id="WP_103684875.1">
    <property type="nucleotide sequence ID" value="NZ_PQGG01000030.1"/>
</dbReference>
<feature type="domain" description="TonB-dependent receptor-like beta-barrel" evidence="14">
    <location>
        <begin position="278"/>
        <end position="829"/>
    </location>
</feature>
<dbReference type="Proteomes" id="UP000237222">
    <property type="component" value="Unassembled WGS sequence"/>
</dbReference>
<evidence type="ECO:0000256" key="8">
    <source>
        <dbReference type="ARBA" id="ARBA00023077"/>
    </source>
</evidence>
<name>A0A2S4HEA8_9GAMM</name>
<evidence type="ECO:0000256" key="9">
    <source>
        <dbReference type="ARBA" id="ARBA00023136"/>
    </source>
</evidence>
<dbReference type="Pfam" id="PF00593">
    <property type="entry name" value="TonB_dep_Rec_b-barrel"/>
    <property type="match status" value="1"/>
</dbReference>
<dbReference type="PANTHER" id="PTHR32552:SF81">
    <property type="entry name" value="TONB-DEPENDENT OUTER MEMBRANE RECEPTOR"/>
    <property type="match status" value="1"/>
</dbReference>
<evidence type="ECO:0000256" key="3">
    <source>
        <dbReference type="ARBA" id="ARBA00022452"/>
    </source>
</evidence>
<evidence type="ECO:0000259" key="14">
    <source>
        <dbReference type="Pfam" id="PF00593"/>
    </source>
</evidence>
<feature type="region of interest" description="Disordered" evidence="13">
    <location>
        <begin position="279"/>
        <end position="315"/>
    </location>
</feature>
<keyword evidence="9 11" id="KW-0472">Membrane</keyword>
<dbReference type="InterPro" id="IPR039426">
    <property type="entry name" value="TonB-dep_rcpt-like"/>
</dbReference>
<evidence type="ECO:0000256" key="2">
    <source>
        <dbReference type="ARBA" id="ARBA00022448"/>
    </source>
</evidence>
<evidence type="ECO:0000256" key="12">
    <source>
        <dbReference type="RuleBase" id="RU003357"/>
    </source>
</evidence>
<gene>
    <name evidence="16" type="ORF">C0068_12840</name>
</gene>
<organism evidence="16 17">
    <name type="scientific">Zhongshania marina</name>
    <dbReference type="NCBI Taxonomy" id="2304603"/>
    <lineage>
        <taxon>Bacteria</taxon>
        <taxon>Pseudomonadati</taxon>
        <taxon>Pseudomonadota</taxon>
        <taxon>Gammaproteobacteria</taxon>
        <taxon>Cellvibrionales</taxon>
        <taxon>Spongiibacteraceae</taxon>
        <taxon>Zhongshania</taxon>
    </lineage>
</organism>
<keyword evidence="5 11" id="KW-0812">Transmembrane</keyword>
<dbReference type="InterPro" id="IPR036942">
    <property type="entry name" value="Beta-barrel_TonB_sf"/>
</dbReference>
<feature type="compositionally biased region" description="Polar residues" evidence="13">
    <location>
        <begin position="302"/>
        <end position="311"/>
    </location>
</feature>
<evidence type="ECO:0000256" key="6">
    <source>
        <dbReference type="ARBA" id="ARBA00023004"/>
    </source>
</evidence>
<protein>
    <submittedName>
        <fullName evidence="16">TonB-dependent receptor</fullName>
    </submittedName>
</protein>
<keyword evidence="6" id="KW-0408">Iron</keyword>
<dbReference type="Gene3D" id="2.40.170.20">
    <property type="entry name" value="TonB-dependent receptor, beta-barrel domain"/>
    <property type="match status" value="2"/>
</dbReference>
<dbReference type="PANTHER" id="PTHR32552">
    <property type="entry name" value="FERRICHROME IRON RECEPTOR-RELATED"/>
    <property type="match status" value="1"/>
</dbReference>